<dbReference type="RefSeq" id="WP_161340299.1">
    <property type="nucleotide sequence ID" value="NZ_JBHSDG010000003.1"/>
</dbReference>
<keyword evidence="2" id="KW-0863">Zinc-finger</keyword>
<evidence type="ECO:0000313" key="3">
    <source>
        <dbReference type="Proteomes" id="UP000445696"/>
    </source>
</evidence>
<dbReference type="Pfam" id="PF10276">
    <property type="entry name" value="zf-CHCC"/>
    <property type="match status" value="1"/>
</dbReference>
<reference evidence="2 3" key="1">
    <citation type="journal article" date="2014" name="Int. J. Syst. Evol. Microbiol.">
        <title>Sneathiella chungangensis sp. nov., isolated from a marine sand, and emended description of the genus Sneathiella.</title>
        <authorList>
            <person name="Siamphan C."/>
            <person name="Kim H."/>
            <person name="Lee J.S."/>
            <person name="Kim W."/>
        </authorList>
    </citation>
    <scope>NUCLEOTIDE SEQUENCE [LARGE SCALE GENOMIC DNA]</scope>
    <source>
        <strain evidence="2 3">KCTC 32476</strain>
    </source>
</reference>
<proteinExistence type="predicted"/>
<gene>
    <name evidence="2" type="ORF">GQF03_16170</name>
</gene>
<evidence type="ECO:0000313" key="2">
    <source>
        <dbReference type="EMBL" id="MZR23874.1"/>
    </source>
</evidence>
<keyword evidence="3" id="KW-1185">Reference proteome</keyword>
<sequence>MQAFETIEVDSPKVACDGGKGPLGHPRVFLNMGDKDKVECPYCSRLYVLKAGAKAAGGH</sequence>
<dbReference type="Gene3D" id="2.60.260.40">
    <property type="entry name" value="q5lls5 like domains"/>
    <property type="match status" value="1"/>
</dbReference>
<comment type="caution">
    <text evidence="2">The sequence shown here is derived from an EMBL/GenBank/DDBJ whole genome shotgun (WGS) entry which is preliminary data.</text>
</comment>
<name>A0A845MN11_9PROT</name>
<accession>A0A845MN11</accession>
<dbReference type="GO" id="GO:0008270">
    <property type="term" value="F:zinc ion binding"/>
    <property type="evidence" value="ECO:0007669"/>
    <property type="project" value="UniProtKB-KW"/>
</dbReference>
<dbReference type="InterPro" id="IPR019401">
    <property type="entry name" value="Znf_CHCC"/>
</dbReference>
<keyword evidence="2" id="KW-0479">Metal-binding</keyword>
<dbReference type="OrthoDB" id="7391570at2"/>
<organism evidence="2 3">
    <name type="scientific">Sneathiella chungangensis</name>
    <dbReference type="NCBI Taxonomy" id="1418234"/>
    <lineage>
        <taxon>Bacteria</taxon>
        <taxon>Pseudomonadati</taxon>
        <taxon>Pseudomonadota</taxon>
        <taxon>Alphaproteobacteria</taxon>
        <taxon>Sneathiellales</taxon>
        <taxon>Sneathiellaceae</taxon>
        <taxon>Sneathiella</taxon>
    </lineage>
</organism>
<feature type="domain" description="Zinc finger CHCC-type" evidence="1">
    <location>
        <begin position="13"/>
        <end position="47"/>
    </location>
</feature>
<dbReference type="Proteomes" id="UP000445696">
    <property type="component" value="Unassembled WGS sequence"/>
</dbReference>
<keyword evidence="2" id="KW-0862">Zinc</keyword>
<dbReference type="EMBL" id="WTVA01000015">
    <property type="protein sequence ID" value="MZR23874.1"/>
    <property type="molecule type" value="Genomic_DNA"/>
</dbReference>
<dbReference type="AlphaFoldDB" id="A0A845MN11"/>
<protein>
    <submittedName>
        <fullName evidence="2">Zinc-finger domain-containing protein</fullName>
    </submittedName>
</protein>
<evidence type="ECO:0000259" key="1">
    <source>
        <dbReference type="Pfam" id="PF10276"/>
    </source>
</evidence>